<dbReference type="Proteomes" id="UP000807342">
    <property type="component" value="Unassembled WGS sequence"/>
</dbReference>
<gene>
    <name evidence="1" type="ORF">P691DRAFT_225406</name>
</gene>
<comment type="caution">
    <text evidence="1">The sequence shown here is derived from an EMBL/GenBank/DDBJ whole genome shotgun (WGS) entry which is preliminary data.</text>
</comment>
<dbReference type="EMBL" id="MU151261">
    <property type="protein sequence ID" value="KAF9446147.1"/>
    <property type="molecule type" value="Genomic_DNA"/>
</dbReference>
<proteinExistence type="predicted"/>
<reference evidence="1" key="1">
    <citation type="submission" date="2020-11" db="EMBL/GenBank/DDBJ databases">
        <authorList>
            <consortium name="DOE Joint Genome Institute"/>
            <person name="Ahrendt S."/>
            <person name="Riley R."/>
            <person name="Andreopoulos W."/>
            <person name="Labutti K."/>
            <person name="Pangilinan J."/>
            <person name="Ruiz-Duenas F.J."/>
            <person name="Barrasa J.M."/>
            <person name="Sanchez-Garcia M."/>
            <person name="Camarero S."/>
            <person name="Miyauchi S."/>
            <person name="Serrano A."/>
            <person name="Linde D."/>
            <person name="Babiker R."/>
            <person name="Drula E."/>
            <person name="Ayuso-Fernandez I."/>
            <person name="Pacheco R."/>
            <person name="Padilla G."/>
            <person name="Ferreira P."/>
            <person name="Barriuso J."/>
            <person name="Kellner H."/>
            <person name="Castanera R."/>
            <person name="Alfaro M."/>
            <person name="Ramirez L."/>
            <person name="Pisabarro A.G."/>
            <person name="Kuo A."/>
            <person name="Tritt A."/>
            <person name="Lipzen A."/>
            <person name="He G."/>
            <person name="Yan M."/>
            <person name="Ng V."/>
            <person name="Cullen D."/>
            <person name="Martin F."/>
            <person name="Rosso M.-N."/>
            <person name="Henrissat B."/>
            <person name="Hibbett D."/>
            <person name="Martinez A.T."/>
            <person name="Grigoriev I.V."/>
        </authorList>
    </citation>
    <scope>NUCLEOTIDE SEQUENCE</scope>
    <source>
        <strain evidence="1">MF-IS2</strain>
    </source>
</reference>
<accession>A0A9P5X7Q8</accession>
<protein>
    <recommendedName>
        <fullName evidence="3">F-box domain-containing protein</fullName>
    </recommendedName>
</protein>
<evidence type="ECO:0008006" key="3">
    <source>
        <dbReference type="Google" id="ProtNLM"/>
    </source>
</evidence>
<evidence type="ECO:0000313" key="2">
    <source>
        <dbReference type="Proteomes" id="UP000807342"/>
    </source>
</evidence>
<dbReference type="AlphaFoldDB" id="A0A9P5X7Q8"/>
<name>A0A9P5X7Q8_9AGAR</name>
<evidence type="ECO:0000313" key="1">
    <source>
        <dbReference type="EMBL" id="KAF9446147.1"/>
    </source>
</evidence>
<organism evidence="1 2">
    <name type="scientific">Macrolepiota fuliginosa MF-IS2</name>
    <dbReference type="NCBI Taxonomy" id="1400762"/>
    <lineage>
        <taxon>Eukaryota</taxon>
        <taxon>Fungi</taxon>
        <taxon>Dikarya</taxon>
        <taxon>Basidiomycota</taxon>
        <taxon>Agaricomycotina</taxon>
        <taxon>Agaricomycetes</taxon>
        <taxon>Agaricomycetidae</taxon>
        <taxon>Agaricales</taxon>
        <taxon>Agaricineae</taxon>
        <taxon>Agaricaceae</taxon>
        <taxon>Macrolepiota</taxon>
    </lineage>
</organism>
<sequence length="496" mass="56148">MATFEGNVCPYCNQTRSTTTRSAIATISLAEKTSHIQREVQRVEDLITKLHHQRSVLLQHLNEIQSPISILPPETLSVVFQYASPKPRFEEVSQFIAPRQFTLGAVSVLWRQTLLSTPSLWAAVELDILPNMMDKRSSLLRAFLIHSGDLPLSIGLRYHNPTASHHTREPEFLISPTVDPILYENAHRIRGLHLSKAHSPWINYIPHLTNLVDLTLSIQSALNRTPSDLILDNVPCSQLILSSFRARVQLYWSAITILHLSLIPIDVSLELLVKCTNLLEYKVVSPIQAAASGAAFAIPNYIFVLPRLEVFQWVVDLHRPIDIAMLRFIQMPALRRLVWVTANTHAAIPGIPESAKVFFDRLPMTLTTLEIRSTHVWTDGSVFDHLHDELRIENLVISSCVGDFPRHVLRRLSSSGGGSMRLPQLKSISFVGTQGEQALIVDVLEHRFLHGTQSFRLEFKYCTTPWLSKFREKAKELVDDGLKLEVIVDERSMDLT</sequence>
<dbReference type="OrthoDB" id="3270987at2759"/>
<keyword evidence="2" id="KW-1185">Reference proteome</keyword>